<feature type="region of interest" description="Disordered" evidence="2">
    <location>
        <begin position="212"/>
        <end position="239"/>
    </location>
</feature>
<feature type="domain" description="EF-hand" evidence="3">
    <location>
        <begin position="24"/>
        <end position="59"/>
    </location>
</feature>
<dbReference type="Gene3D" id="1.10.238.10">
    <property type="entry name" value="EF-hand"/>
    <property type="match status" value="1"/>
</dbReference>
<dbReference type="SMART" id="SM00054">
    <property type="entry name" value="EFh"/>
    <property type="match status" value="2"/>
</dbReference>
<dbReference type="InterPro" id="IPR002048">
    <property type="entry name" value="EF_hand_dom"/>
</dbReference>
<evidence type="ECO:0000313" key="4">
    <source>
        <dbReference type="EMBL" id="KOO22396.1"/>
    </source>
</evidence>
<dbReference type="InterPro" id="IPR011992">
    <property type="entry name" value="EF-hand-dom_pair"/>
</dbReference>
<keyword evidence="5" id="KW-1185">Reference proteome</keyword>
<evidence type="ECO:0000313" key="5">
    <source>
        <dbReference type="Proteomes" id="UP000037460"/>
    </source>
</evidence>
<dbReference type="Proteomes" id="UP000037460">
    <property type="component" value="Unassembled WGS sequence"/>
</dbReference>
<dbReference type="SUPFAM" id="SSF47473">
    <property type="entry name" value="EF-hand"/>
    <property type="match status" value="1"/>
</dbReference>
<feature type="region of interest" description="Disordered" evidence="2">
    <location>
        <begin position="649"/>
        <end position="669"/>
    </location>
</feature>
<evidence type="ECO:0000256" key="1">
    <source>
        <dbReference type="ARBA" id="ARBA00022837"/>
    </source>
</evidence>
<dbReference type="EMBL" id="JWZX01003280">
    <property type="protein sequence ID" value="KOO22396.1"/>
    <property type="molecule type" value="Genomic_DNA"/>
</dbReference>
<dbReference type="InterPro" id="IPR018247">
    <property type="entry name" value="EF_Hand_1_Ca_BS"/>
</dbReference>
<dbReference type="AlphaFoldDB" id="A0A0M0J725"/>
<dbReference type="Pfam" id="PF13499">
    <property type="entry name" value="EF-hand_7"/>
    <property type="match status" value="1"/>
</dbReference>
<keyword evidence="1" id="KW-0106">Calcium</keyword>
<reference evidence="5" key="1">
    <citation type="journal article" date="2015" name="PLoS Genet.">
        <title>Genome Sequence and Transcriptome Analyses of Chrysochromulina tobin: Metabolic Tools for Enhanced Algal Fitness in the Prominent Order Prymnesiales (Haptophyceae).</title>
        <authorList>
            <person name="Hovde B.T."/>
            <person name="Deodato C.R."/>
            <person name="Hunsperger H.M."/>
            <person name="Ryken S.A."/>
            <person name="Yost W."/>
            <person name="Jha R.K."/>
            <person name="Patterson J."/>
            <person name="Monnat R.J. Jr."/>
            <person name="Barlow S.B."/>
            <person name="Starkenburg S.R."/>
            <person name="Cattolico R.A."/>
        </authorList>
    </citation>
    <scope>NUCLEOTIDE SEQUENCE</scope>
    <source>
        <strain evidence="5">CCMP291</strain>
    </source>
</reference>
<accession>A0A0M0J725</accession>
<proteinExistence type="predicted"/>
<evidence type="ECO:0000256" key="2">
    <source>
        <dbReference type="SAM" id="MobiDB-lite"/>
    </source>
</evidence>
<sequence length="997" mass="111329">MSEAPKKMSKKEKEAAEAARLMAERQKAAEDAFSKADVDGSGAVDKEELKKLLWGLLQHQGHKCDATIINEFVEKEFGIADKDGSGDVDFDEFIEYYNKFVDRQTGGELTAAIDDAKKAAALKAEKAAIAEDDGVYVALHTVLTMLKQPSVGEYNGFTIPFKIGDSSEYSNPKAEHGATSRGLILDLSRRAQRLLTPWGSFPIGYRLAFPGYQEKKPPEEDEGDKKKRGAKKTTPFPLITPASDGIAEADKQSLFFELAKLRLDAECLLVLRKLPNRCHFQVVEVLGVKQPKGEVVGISDPEAIKKLSDRWQAQRKKNPKDPRPELLGVTPQVALKCFDDQSDLVVNRLLDEAGRVMPHVAVHKEKLDILKKKKEVASKQGPKRFPEEDLHLALKAKRNDPTEAAKMLVEMARCENNTLDKRGGHSTRAGVRYALQLCNFDEEAALWYLKNSEKVVTPKLEYVSQRLGTASGLGYPTKMELESLLVVNRGEDGKVMAYLKREWKIAITFMCEILAAAEVEEMLTTEQCDTFAFSRPANAEDSMHVEELYLSDEFGRDKDKLIHFLTQAGTVIRRAQGTKPSRAETERLLREMNSESERVLAFLGSLDTMCDLAPKQGGATREDCARHLRNCEYDEANATELLKTIWKLANPKEPKPPPKGSKKPPQPWYSQECSALSSVFPSMSECEWALLGTRKQDAPGKPLMLDKAVELLKKVDSLTAECREGKYPGVVREDLVWTLEPLVKRIDLSLNRDAKKLLTGISELHQKGKESGVSTGRVELLTAFEKFKFDTEKSANYLNAIGTLMSRKAELGVVSREEVEADLEKNALDDVKVIKIFEEIAQLKAKSSEIGNASREEIKAMLSLAWGVEDRVTVTQRCLSTYRKLMQDDTQLMSLFGNGVGEPERQYLRESILRFLGDEEASLGYLKKVSEILGKGEALGWPSRELVVTTLDAHNLDLRKATAAIREEYHRVRDLQLKEEYAKNKAKQGATGGTAAE</sequence>
<dbReference type="PROSITE" id="PS50222">
    <property type="entry name" value="EF_HAND_2"/>
    <property type="match status" value="2"/>
</dbReference>
<dbReference type="OrthoDB" id="10268089at2759"/>
<organism evidence="4 5">
    <name type="scientific">Chrysochromulina tobinii</name>
    <dbReference type="NCBI Taxonomy" id="1460289"/>
    <lineage>
        <taxon>Eukaryota</taxon>
        <taxon>Haptista</taxon>
        <taxon>Haptophyta</taxon>
        <taxon>Prymnesiophyceae</taxon>
        <taxon>Prymnesiales</taxon>
        <taxon>Chrysochromulinaceae</taxon>
        <taxon>Chrysochromulina</taxon>
    </lineage>
</organism>
<dbReference type="GO" id="GO:0005509">
    <property type="term" value="F:calcium ion binding"/>
    <property type="evidence" value="ECO:0007669"/>
    <property type="project" value="InterPro"/>
</dbReference>
<dbReference type="PROSITE" id="PS00018">
    <property type="entry name" value="EF_HAND_1"/>
    <property type="match status" value="2"/>
</dbReference>
<feature type="region of interest" description="Disordered" evidence="2">
    <location>
        <begin position="1"/>
        <end position="21"/>
    </location>
</feature>
<dbReference type="CDD" id="cd00051">
    <property type="entry name" value="EFh"/>
    <property type="match status" value="1"/>
</dbReference>
<comment type="caution">
    <text evidence="4">The sequence shown here is derived from an EMBL/GenBank/DDBJ whole genome shotgun (WGS) entry which is preliminary data.</text>
</comment>
<gene>
    <name evidence="4" type="ORF">Ctob_007397</name>
</gene>
<name>A0A0M0J725_9EUKA</name>
<evidence type="ECO:0000259" key="3">
    <source>
        <dbReference type="PROSITE" id="PS50222"/>
    </source>
</evidence>
<protein>
    <recommendedName>
        <fullName evidence="3">EF-hand domain-containing protein</fullName>
    </recommendedName>
</protein>
<feature type="domain" description="EF-hand" evidence="3">
    <location>
        <begin position="68"/>
        <end position="103"/>
    </location>
</feature>